<feature type="domain" description="MacB-like periplasmic core" evidence="9">
    <location>
        <begin position="21"/>
        <end position="243"/>
    </location>
</feature>
<keyword evidence="2" id="KW-1003">Cell membrane</keyword>
<feature type="transmembrane region" description="Helical" evidence="7">
    <location>
        <begin position="373"/>
        <end position="395"/>
    </location>
</feature>
<name>A0A1F5WPP4_9BACT</name>
<evidence type="ECO:0000313" key="11">
    <source>
        <dbReference type="Proteomes" id="UP000178425"/>
    </source>
</evidence>
<evidence type="ECO:0000256" key="7">
    <source>
        <dbReference type="SAM" id="Phobius"/>
    </source>
</evidence>
<evidence type="ECO:0000256" key="3">
    <source>
        <dbReference type="ARBA" id="ARBA00022692"/>
    </source>
</evidence>
<evidence type="ECO:0000313" key="10">
    <source>
        <dbReference type="EMBL" id="OGF77652.1"/>
    </source>
</evidence>
<gene>
    <name evidence="10" type="ORF">A2W54_00375</name>
</gene>
<keyword evidence="5 7" id="KW-0472">Membrane</keyword>
<evidence type="ECO:0000259" key="8">
    <source>
        <dbReference type="Pfam" id="PF02687"/>
    </source>
</evidence>
<dbReference type="EMBL" id="MFHI01000038">
    <property type="protein sequence ID" value="OGF77652.1"/>
    <property type="molecule type" value="Genomic_DNA"/>
</dbReference>
<dbReference type="PANTHER" id="PTHR30572">
    <property type="entry name" value="MEMBRANE COMPONENT OF TRANSPORTER-RELATED"/>
    <property type="match status" value="1"/>
</dbReference>
<organism evidence="10 11">
    <name type="scientific">Candidatus Giovannonibacteria bacterium RIFCSPHIGHO2_02_43_13</name>
    <dbReference type="NCBI Taxonomy" id="1798330"/>
    <lineage>
        <taxon>Bacteria</taxon>
        <taxon>Candidatus Giovannoniibacteriota</taxon>
    </lineage>
</organism>
<keyword evidence="3 7" id="KW-0812">Transmembrane</keyword>
<dbReference type="Proteomes" id="UP000178425">
    <property type="component" value="Unassembled WGS sequence"/>
</dbReference>
<evidence type="ECO:0000256" key="6">
    <source>
        <dbReference type="ARBA" id="ARBA00038076"/>
    </source>
</evidence>
<dbReference type="InterPro" id="IPR050250">
    <property type="entry name" value="Macrolide_Exporter_MacB"/>
</dbReference>
<evidence type="ECO:0008006" key="12">
    <source>
        <dbReference type="Google" id="ProtNLM"/>
    </source>
</evidence>
<comment type="caution">
    <text evidence="10">The sequence shown here is derived from an EMBL/GenBank/DDBJ whole genome shotgun (WGS) entry which is preliminary data.</text>
</comment>
<feature type="transmembrane region" description="Helical" evidence="7">
    <location>
        <begin position="328"/>
        <end position="361"/>
    </location>
</feature>
<feature type="domain" description="ABC3 transporter permease C-terminal" evidence="8">
    <location>
        <begin position="286"/>
        <end position="403"/>
    </location>
</feature>
<feature type="transmembrane region" description="Helical" evidence="7">
    <location>
        <begin position="279"/>
        <end position="307"/>
    </location>
</feature>
<evidence type="ECO:0000259" key="9">
    <source>
        <dbReference type="Pfam" id="PF12704"/>
    </source>
</evidence>
<reference evidence="10 11" key="1">
    <citation type="journal article" date="2016" name="Nat. Commun.">
        <title>Thousands of microbial genomes shed light on interconnected biogeochemical processes in an aquifer system.</title>
        <authorList>
            <person name="Anantharaman K."/>
            <person name="Brown C.T."/>
            <person name="Hug L.A."/>
            <person name="Sharon I."/>
            <person name="Castelle C.J."/>
            <person name="Probst A.J."/>
            <person name="Thomas B.C."/>
            <person name="Singh A."/>
            <person name="Wilkins M.J."/>
            <person name="Karaoz U."/>
            <person name="Brodie E.L."/>
            <person name="Williams K.H."/>
            <person name="Hubbard S.S."/>
            <person name="Banfield J.F."/>
        </authorList>
    </citation>
    <scope>NUCLEOTIDE SEQUENCE [LARGE SCALE GENOMIC DNA]</scope>
</reference>
<evidence type="ECO:0000256" key="2">
    <source>
        <dbReference type="ARBA" id="ARBA00022475"/>
    </source>
</evidence>
<sequence length="412" mass="44958">MTIKHSFKTAVSGLRSHKSRSLLTILGVVIGITSIILIMSIGQGAENLILGEIQSLGSRTIAVIPGREPSGPSDIAQLLTTSLTERDFQALKRKENVPTAKDIMPIVFGTATASFENDTFNLTIMGPTERALEMFNIEVEDGNFFTEDDIRSKADVVVIGSKVKEELFGASDAIGQKIKIKNKSFRVIGVMPQKGQVSFFNFDEMALSPYSTVQQYILGIKHFNRFIVEAESDELVDRTVEDVTLTLRETHQIDDPEKDDFFVQTQAEIANTLGTITSVLTLLLTSIAAISLVVGGIGIMNIMLVAVTERTREIGLRKALGARGKDILLQFLLEAVILTAIGGLMGIFFGALLSFGAGIAIRQFAGLNWHFTFPFFAAFIGLFVSAVIGLIFGLYPARQASLKSPIEALRYE</sequence>
<dbReference type="AlphaFoldDB" id="A0A1F5WPP4"/>
<evidence type="ECO:0000256" key="5">
    <source>
        <dbReference type="ARBA" id="ARBA00023136"/>
    </source>
</evidence>
<dbReference type="GO" id="GO:0022857">
    <property type="term" value="F:transmembrane transporter activity"/>
    <property type="evidence" value="ECO:0007669"/>
    <property type="project" value="TreeGrafter"/>
</dbReference>
<dbReference type="GO" id="GO:0005886">
    <property type="term" value="C:plasma membrane"/>
    <property type="evidence" value="ECO:0007669"/>
    <property type="project" value="UniProtKB-SubCell"/>
</dbReference>
<proteinExistence type="inferred from homology"/>
<protein>
    <recommendedName>
        <fullName evidence="12">Multidrug ABC transporter substrate-binding protein</fullName>
    </recommendedName>
</protein>
<feature type="transmembrane region" description="Helical" evidence="7">
    <location>
        <begin position="21"/>
        <end position="42"/>
    </location>
</feature>
<comment type="subcellular location">
    <subcellularLocation>
        <location evidence="1">Cell membrane</location>
        <topology evidence="1">Multi-pass membrane protein</topology>
    </subcellularLocation>
</comment>
<dbReference type="Pfam" id="PF02687">
    <property type="entry name" value="FtsX"/>
    <property type="match status" value="1"/>
</dbReference>
<comment type="similarity">
    <text evidence="6">Belongs to the ABC-4 integral membrane protein family.</text>
</comment>
<dbReference type="Pfam" id="PF12704">
    <property type="entry name" value="MacB_PCD"/>
    <property type="match status" value="1"/>
</dbReference>
<dbReference type="InterPro" id="IPR025857">
    <property type="entry name" value="MacB_PCD"/>
</dbReference>
<keyword evidence="4 7" id="KW-1133">Transmembrane helix</keyword>
<accession>A0A1F5WPP4</accession>
<evidence type="ECO:0000256" key="1">
    <source>
        <dbReference type="ARBA" id="ARBA00004651"/>
    </source>
</evidence>
<dbReference type="PANTHER" id="PTHR30572:SF4">
    <property type="entry name" value="ABC TRANSPORTER PERMEASE YTRF"/>
    <property type="match status" value="1"/>
</dbReference>
<evidence type="ECO:0000256" key="4">
    <source>
        <dbReference type="ARBA" id="ARBA00022989"/>
    </source>
</evidence>
<dbReference type="InterPro" id="IPR003838">
    <property type="entry name" value="ABC3_permease_C"/>
</dbReference>